<feature type="compositionally biased region" description="Acidic residues" evidence="5">
    <location>
        <begin position="130"/>
        <end position="139"/>
    </location>
</feature>
<name>A0A7D8Z6R7_VANHU</name>
<protein>
    <submittedName>
        <fullName evidence="8">Uncharacterized protein</fullName>
    </submittedName>
</protein>
<dbReference type="GO" id="GO:0005730">
    <property type="term" value="C:nucleolus"/>
    <property type="evidence" value="ECO:0007669"/>
    <property type="project" value="UniProtKB-SubCell"/>
</dbReference>
<evidence type="ECO:0000256" key="3">
    <source>
        <dbReference type="ARBA" id="ARBA00023054"/>
    </source>
</evidence>
<evidence type="ECO:0000256" key="4">
    <source>
        <dbReference type="ARBA" id="ARBA00023242"/>
    </source>
</evidence>
<sequence length="686" mass="76860">MAPDQRFARLTTDPRFRRAKQKNVKAEIDERFKDVLTEDFGKVQGTSRVDKRGRKLTSTHTTDEMKRFYRMRSPDAEEEAPRIDYARGEGVLESSGSEDESSEDESDVEEDELEIGGKRSRLAAFQPSDSESEEDSEDEGQLKVDLSEDEGESAFPPEADEGEQEEEEGIDPTARIAAVNLDWDHLRAGDIFTIFASFLKPIQKKGDKSAPPPPGKLLNVRIYPSEFGKERMAKEDELGPGGGIFLAKPGEKKKSKASDDEDEEEEEDDEEEDEGEEAEEDDEQSEIDGNESDGLDAEADDLEIISDIASEAGSEDIDMEQLRQYQLERLRYYYAIATFSTVAAAELIMTELNGTEFERTANVLDLAYVPEDMTFAEDEVTDECDKEPKGYKGNEFVTDALRHSKVKLTWDQDDANRTKLTRRALTREEIEEEDFANLVAGSDSEDSEADFEEEEAAAGEKKTKKQKMKERKEKLRALLLGGDDGETGDIWGKAGSAWQDELADLKEDKAGKGKKGKKADADDVEITFRPGLSVAKAAEPETDDMTTLEKYQRRMKEKKARKKEELELRRAEKEGRDGKTETKKAKDDFFGDDSGGEDGEDGEPAEHNRSPTPDIGLVDDPTHHFSLKDHLAAEKDAGKKKRKRSKKKAAREVELGPEGFTVDVADPRFAAMYDEASFALDPTHPK</sequence>
<organism evidence="8 9">
    <name type="scientific">Vanrija humicola</name>
    <name type="common">Yeast</name>
    <name type="synonym">Cryptococcus humicola</name>
    <dbReference type="NCBI Taxonomy" id="5417"/>
    <lineage>
        <taxon>Eukaryota</taxon>
        <taxon>Fungi</taxon>
        <taxon>Dikarya</taxon>
        <taxon>Basidiomycota</taxon>
        <taxon>Agaricomycotina</taxon>
        <taxon>Tremellomycetes</taxon>
        <taxon>Trichosporonales</taxon>
        <taxon>Trichosporonaceae</taxon>
        <taxon>Vanrija</taxon>
    </lineage>
</organism>
<proteinExistence type="inferred from homology"/>
<dbReference type="InterPro" id="IPR012580">
    <property type="entry name" value="NUC153"/>
</dbReference>
<dbReference type="Proteomes" id="UP000473826">
    <property type="component" value="Unassembled WGS sequence"/>
</dbReference>
<feature type="region of interest" description="Disordered" evidence="5">
    <location>
        <begin position="231"/>
        <end position="297"/>
    </location>
</feature>
<dbReference type="EMBL" id="QKWK01000001">
    <property type="protein sequence ID" value="TXT15582.1"/>
    <property type="molecule type" value="Genomic_DNA"/>
</dbReference>
<evidence type="ECO:0000256" key="1">
    <source>
        <dbReference type="ARBA" id="ARBA00004604"/>
    </source>
</evidence>
<dbReference type="GO" id="GO:0006364">
    <property type="term" value="P:rRNA processing"/>
    <property type="evidence" value="ECO:0007669"/>
    <property type="project" value="InterPro"/>
</dbReference>
<feature type="compositionally biased region" description="Acidic residues" evidence="5">
    <location>
        <begin position="147"/>
        <end position="170"/>
    </location>
</feature>
<evidence type="ECO:0000256" key="2">
    <source>
        <dbReference type="ARBA" id="ARBA00009087"/>
    </source>
</evidence>
<keyword evidence="4" id="KW-0539">Nucleus</keyword>
<feature type="domain" description="ESF1 RRM" evidence="7">
    <location>
        <begin position="303"/>
        <end position="384"/>
    </location>
</feature>
<keyword evidence="3" id="KW-0175">Coiled coil</keyword>
<dbReference type="PANTHER" id="PTHR12202:SF0">
    <property type="entry name" value="ESF1 HOMOLOG"/>
    <property type="match status" value="1"/>
</dbReference>
<feature type="compositionally biased region" description="Acidic residues" evidence="5">
    <location>
        <begin position="443"/>
        <end position="457"/>
    </location>
</feature>
<feature type="region of interest" description="Disordered" evidence="5">
    <location>
        <begin position="44"/>
        <end position="173"/>
    </location>
</feature>
<reference evidence="8 9" key="1">
    <citation type="journal article" date="2019" name="PLoS Genet.">
        <title>Convergent evolution of linked mating-type loci in basidiomycete fungi.</title>
        <authorList>
            <person name="Sun S."/>
            <person name="Coelho M.A."/>
            <person name="Heitman J."/>
            <person name="Nowrousian M."/>
        </authorList>
    </citation>
    <scope>NUCLEOTIDE SEQUENCE [LARGE SCALE GENOMIC DNA]</scope>
    <source>
        <strain evidence="8 9">CBS 4282</strain>
    </source>
</reference>
<dbReference type="InterPro" id="IPR039754">
    <property type="entry name" value="Esf1"/>
</dbReference>
<feature type="domain" description="NUC153" evidence="6">
    <location>
        <begin position="666"/>
        <end position="686"/>
    </location>
</feature>
<dbReference type="PANTHER" id="PTHR12202">
    <property type="entry name" value="ESF1 HOMOLOG"/>
    <property type="match status" value="1"/>
</dbReference>
<evidence type="ECO:0000259" key="6">
    <source>
        <dbReference type="Pfam" id="PF08159"/>
    </source>
</evidence>
<dbReference type="OrthoDB" id="431825at2759"/>
<feature type="compositionally biased region" description="Basic and acidic residues" evidence="5">
    <location>
        <begin position="249"/>
        <end position="258"/>
    </location>
</feature>
<feature type="compositionally biased region" description="Basic and acidic residues" evidence="5">
    <location>
        <begin position="562"/>
        <end position="589"/>
    </location>
</feature>
<feature type="compositionally biased region" description="Basic and acidic residues" evidence="5">
    <location>
        <begin position="61"/>
        <end position="87"/>
    </location>
</feature>
<gene>
    <name evidence="8" type="ORF">VHUM_00085</name>
</gene>
<dbReference type="Pfam" id="PF08159">
    <property type="entry name" value="NUC153"/>
    <property type="match status" value="1"/>
</dbReference>
<keyword evidence="9" id="KW-1185">Reference proteome</keyword>
<feature type="domain" description="ESF1 RRM" evidence="7">
    <location>
        <begin position="173"/>
        <end position="271"/>
    </location>
</feature>
<dbReference type="InterPro" id="IPR056750">
    <property type="entry name" value="RRM_ESF1"/>
</dbReference>
<evidence type="ECO:0000313" key="8">
    <source>
        <dbReference type="EMBL" id="TXT15582.1"/>
    </source>
</evidence>
<evidence type="ECO:0000313" key="9">
    <source>
        <dbReference type="Proteomes" id="UP000473826"/>
    </source>
</evidence>
<feature type="compositionally biased region" description="Acidic residues" evidence="5">
    <location>
        <begin position="96"/>
        <end position="114"/>
    </location>
</feature>
<dbReference type="Pfam" id="PF25121">
    <property type="entry name" value="RRM_ESF1"/>
    <property type="match status" value="2"/>
</dbReference>
<comment type="caution">
    <text evidence="8">The sequence shown here is derived from an EMBL/GenBank/DDBJ whole genome shotgun (WGS) entry which is preliminary data.</text>
</comment>
<feature type="region of interest" description="Disordered" evidence="5">
    <location>
        <begin position="505"/>
        <end position="653"/>
    </location>
</feature>
<feature type="compositionally biased region" description="Basic and acidic residues" evidence="5">
    <location>
        <begin position="620"/>
        <end position="637"/>
    </location>
</feature>
<comment type="similarity">
    <text evidence="2">Belongs to the ESF1 family.</text>
</comment>
<dbReference type="GO" id="GO:0003723">
    <property type="term" value="F:RNA binding"/>
    <property type="evidence" value="ECO:0007669"/>
    <property type="project" value="TreeGrafter"/>
</dbReference>
<feature type="compositionally biased region" description="Acidic residues" evidence="5">
    <location>
        <begin position="259"/>
        <end position="297"/>
    </location>
</feature>
<feature type="region of interest" description="Disordered" evidence="5">
    <location>
        <begin position="433"/>
        <end position="470"/>
    </location>
</feature>
<feature type="compositionally biased region" description="Acidic residues" evidence="5">
    <location>
        <begin position="590"/>
        <end position="603"/>
    </location>
</feature>
<comment type="subcellular location">
    <subcellularLocation>
        <location evidence="1">Nucleus</location>
        <location evidence="1">Nucleolus</location>
    </subcellularLocation>
</comment>
<dbReference type="AlphaFoldDB" id="A0A7D8Z6R7"/>
<evidence type="ECO:0000256" key="5">
    <source>
        <dbReference type="SAM" id="MobiDB-lite"/>
    </source>
</evidence>
<evidence type="ECO:0000259" key="7">
    <source>
        <dbReference type="Pfam" id="PF25121"/>
    </source>
</evidence>
<feature type="compositionally biased region" description="Basic residues" evidence="5">
    <location>
        <begin position="638"/>
        <end position="649"/>
    </location>
</feature>
<accession>A0A7D8Z6R7</accession>